<accession>A0A0F5YLI2</accession>
<feature type="coiled-coil region" evidence="1">
    <location>
        <begin position="73"/>
        <end position="139"/>
    </location>
</feature>
<reference evidence="3 4" key="1">
    <citation type="submission" date="2015-06" db="EMBL/GenBank/DDBJ databases">
        <title>Draft genome assembly of filamentous brackish cyanobacterium Limnoraphis robusta strain CS-951.</title>
        <authorList>
            <person name="Willis A."/>
            <person name="Parks M."/>
            <person name="Burford M.A."/>
        </authorList>
    </citation>
    <scope>NUCLEOTIDE SEQUENCE [LARGE SCALE GENOMIC DNA]</scope>
    <source>
        <strain evidence="3 4">CS-951</strain>
    </source>
</reference>
<sequence>MSSNSKIWQEIKERFEFFLILAALCGCGYLTWYQLIWLIFMLIFGGVSAAMIPLYNIAQDKLKNTTNLDEFELNKLEKILQEAENILSKYENSQSKSLIKNSDQAIRLRNLKSTISHNIEEAKKEYKQKKRQREDREIYIEEQQKEKGFTCGVPPNENNECPPGYPIRVTENLPKDDPRRGIYYTPEDQRYYKSVTWCFKNKKEAEENNFEPPKNRKKYRDKF</sequence>
<organism evidence="3 4">
    <name type="scientific">Limnoraphis robusta CS-951</name>
    <dbReference type="NCBI Taxonomy" id="1637645"/>
    <lineage>
        <taxon>Bacteria</taxon>
        <taxon>Bacillati</taxon>
        <taxon>Cyanobacteriota</taxon>
        <taxon>Cyanophyceae</taxon>
        <taxon>Oscillatoriophycideae</taxon>
        <taxon>Oscillatoriales</taxon>
        <taxon>Sirenicapillariaceae</taxon>
        <taxon>Limnoraphis</taxon>
    </lineage>
</organism>
<feature type="transmembrane region" description="Helical" evidence="2">
    <location>
        <begin position="38"/>
        <end position="58"/>
    </location>
</feature>
<evidence type="ECO:0000313" key="3">
    <source>
        <dbReference type="EMBL" id="KKD39613.1"/>
    </source>
</evidence>
<keyword evidence="1" id="KW-0175">Coiled coil</keyword>
<dbReference type="PROSITE" id="PS51257">
    <property type="entry name" value="PROKAR_LIPOPROTEIN"/>
    <property type="match status" value="1"/>
</dbReference>
<keyword evidence="2" id="KW-0812">Transmembrane</keyword>
<gene>
    <name evidence="3" type="ORF">WN50_02495</name>
</gene>
<dbReference type="RefSeq" id="WP_046276917.1">
    <property type="nucleotide sequence ID" value="NZ_LATL02000229.1"/>
</dbReference>
<dbReference type="Proteomes" id="UP000033607">
    <property type="component" value="Unassembled WGS sequence"/>
</dbReference>
<protein>
    <submittedName>
        <fullName evidence="3">Uncharacterized protein</fullName>
    </submittedName>
</protein>
<evidence type="ECO:0000256" key="2">
    <source>
        <dbReference type="SAM" id="Phobius"/>
    </source>
</evidence>
<keyword evidence="2" id="KW-1133">Transmembrane helix</keyword>
<feature type="transmembrane region" description="Helical" evidence="2">
    <location>
        <begin position="15"/>
        <end position="32"/>
    </location>
</feature>
<comment type="caution">
    <text evidence="3">The sequence shown here is derived from an EMBL/GenBank/DDBJ whole genome shotgun (WGS) entry which is preliminary data.</text>
</comment>
<name>A0A0F5YLI2_9CYAN</name>
<evidence type="ECO:0000313" key="4">
    <source>
        <dbReference type="Proteomes" id="UP000033607"/>
    </source>
</evidence>
<dbReference type="OrthoDB" id="9849393at2"/>
<evidence type="ECO:0000256" key="1">
    <source>
        <dbReference type="SAM" id="Coils"/>
    </source>
</evidence>
<dbReference type="EMBL" id="LATL02000229">
    <property type="protein sequence ID" value="KKD39613.1"/>
    <property type="molecule type" value="Genomic_DNA"/>
</dbReference>
<dbReference type="AlphaFoldDB" id="A0A0F5YLI2"/>
<proteinExistence type="predicted"/>
<keyword evidence="2" id="KW-0472">Membrane</keyword>